<organism evidence="10 11">
    <name type="scientific">Arthrobacter flavus</name>
    <dbReference type="NCBI Taxonomy" id="95172"/>
    <lineage>
        <taxon>Bacteria</taxon>
        <taxon>Bacillati</taxon>
        <taxon>Actinomycetota</taxon>
        <taxon>Actinomycetes</taxon>
        <taxon>Micrococcales</taxon>
        <taxon>Micrococcaceae</taxon>
        <taxon>Arthrobacter</taxon>
    </lineage>
</organism>
<comment type="subcellular location">
    <subcellularLocation>
        <location evidence="1">Cell membrane</location>
        <topology evidence="1">Multi-pass membrane protein</topology>
    </subcellularLocation>
</comment>
<dbReference type="Gene3D" id="1.20.1250.20">
    <property type="entry name" value="MFS general substrate transporter like domains"/>
    <property type="match status" value="1"/>
</dbReference>
<feature type="transmembrane region" description="Helical" evidence="8">
    <location>
        <begin position="172"/>
        <end position="192"/>
    </location>
</feature>
<dbReference type="PANTHER" id="PTHR23513">
    <property type="entry name" value="INTEGRAL MEMBRANE EFFLUX PROTEIN-RELATED"/>
    <property type="match status" value="1"/>
</dbReference>
<feature type="transmembrane region" description="Helical" evidence="8">
    <location>
        <begin position="73"/>
        <end position="93"/>
    </location>
</feature>
<feature type="transmembrane region" description="Helical" evidence="8">
    <location>
        <begin position="314"/>
        <end position="331"/>
    </location>
</feature>
<dbReference type="PANTHER" id="PTHR23513:SF11">
    <property type="entry name" value="STAPHYLOFERRIN A TRANSPORTER"/>
    <property type="match status" value="1"/>
</dbReference>
<feature type="region of interest" description="Disordered" evidence="7">
    <location>
        <begin position="1"/>
        <end position="22"/>
    </location>
</feature>
<evidence type="ECO:0000256" key="8">
    <source>
        <dbReference type="SAM" id="Phobius"/>
    </source>
</evidence>
<feature type="transmembrane region" description="Helical" evidence="8">
    <location>
        <begin position="198"/>
        <end position="218"/>
    </location>
</feature>
<feature type="transmembrane region" description="Helical" evidence="8">
    <location>
        <begin position="44"/>
        <end position="61"/>
    </location>
</feature>
<keyword evidence="6 8" id="KW-0472">Membrane</keyword>
<feature type="transmembrane region" description="Helical" evidence="8">
    <location>
        <begin position="285"/>
        <end position="302"/>
    </location>
</feature>
<feature type="transmembrane region" description="Helical" evidence="8">
    <location>
        <begin position="248"/>
        <end position="273"/>
    </location>
</feature>
<feature type="transmembrane region" description="Helical" evidence="8">
    <location>
        <begin position="133"/>
        <end position="152"/>
    </location>
</feature>
<feature type="transmembrane region" description="Helical" evidence="8">
    <location>
        <begin position="371"/>
        <end position="393"/>
    </location>
</feature>
<keyword evidence="11" id="KW-1185">Reference proteome</keyword>
<dbReference type="InterPro" id="IPR036259">
    <property type="entry name" value="MFS_trans_sf"/>
</dbReference>
<evidence type="ECO:0000313" key="11">
    <source>
        <dbReference type="Proteomes" id="UP001597307"/>
    </source>
</evidence>
<proteinExistence type="predicted"/>
<gene>
    <name evidence="10" type="ORF">ACFSFX_05690</name>
</gene>
<dbReference type="InterPro" id="IPR020846">
    <property type="entry name" value="MFS_dom"/>
</dbReference>
<feature type="transmembrane region" description="Helical" evidence="8">
    <location>
        <begin position="337"/>
        <end position="359"/>
    </location>
</feature>
<dbReference type="SUPFAM" id="SSF103473">
    <property type="entry name" value="MFS general substrate transporter"/>
    <property type="match status" value="1"/>
</dbReference>
<dbReference type="RefSeq" id="WP_343880203.1">
    <property type="nucleotide sequence ID" value="NZ_BAAAIJ010000047.1"/>
</dbReference>
<evidence type="ECO:0000256" key="7">
    <source>
        <dbReference type="SAM" id="MobiDB-lite"/>
    </source>
</evidence>
<evidence type="ECO:0000256" key="4">
    <source>
        <dbReference type="ARBA" id="ARBA00022692"/>
    </source>
</evidence>
<evidence type="ECO:0000256" key="3">
    <source>
        <dbReference type="ARBA" id="ARBA00022475"/>
    </source>
</evidence>
<keyword evidence="5 8" id="KW-1133">Transmembrane helix</keyword>
<name>A0ABW4Q5A7_9MICC</name>
<accession>A0ABW4Q5A7</accession>
<feature type="domain" description="Major facilitator superfamily (MFS) profile" evidence="9">
    <location>
        <begin position="35"/>
        <end position="425"/>
    </location>
</feature>
<dbReference type="PROSITE" id="PS50850">
    <property type="entry name" value="MFS"/>
    <property type="match status" value="1"/>
</dbReference>
<evidence type="ECO:0000256" key="2">
    <source>
        <dbReference type="ARBA" id="ARBA00022448"/>
    </source>
</evidence>
<dbReference type="Pfam" id="PF05977">
    <property type="entry name" value="MFS_3"/>
    <property type="match status" value="1"/>
</dbReference>
<sequence>MASPPPSAGPAGDPTLTAPLPITNQRPAWRDTFISLRIPNFRRFAISHLVAVIAVWMQRIAQDWMVLELSGSVTAVGITVALQFAPFLILGPYGGIIADRYPKRILLIITQSMAALMAVAMAVLALTGVVEVWHVYLIAFTLGLVTVVDAPARQVFVNDLVGPVHLRNAISLNSSIFQVGAMVGPAISGVLITAIGGGWAFAVNAVACLYTVITLALLRTDQLTVAARAPRSKGQLREGVRYVMRKPAIFWCMLMGAFVSVFAMSTPVLMAAFADTVFDSGAQGYGFLNTALATGSLVGALASTRRTTLRLRGVLGGAAAFGGFMALGSVAPNQMVFAILMFFAGIGCLWFITGANQLVQISSNLAIRGRVMALYMMVLIGGQAIGGPMIGWLAENIGAHTTVLIAGGVPLVAAGVFAVVLAQKGQLTLRFRYTVSPSQRRRLVAIVPKSPDARSHSAV</sequence>
<dbReference type="CDD" id="cd06173">
    <property type="entry name" value="MFS_MefA_like"/>
    <property type="match status" value="1"/>
</dbReference>
<keyword evidence="2" id="KW-0813">Transport</keyword>
<keyword evidence="3" id="KW-1003">Cell membrane</keyword>
<keyword evidence="4 8" id="KW-0812">Transmembrane</keyword>
<evidence type="ECO:0000313" key="10">
    <source>
        <dbReference type="EMBL" id="MFD1846087.1"/>
    </source>
</evidence>
<reference evidence="11" key="1">
    <citation type="journal article" date="2019" name="Int. J. Syst. Evol. Microbiol.">
        <title>The Global Catalogue of Microorganisms (GCM) 10K type strain sequencing project: providing services to taxonomists for standard genome sequencing and annotation.</title>
        <authorList>
            <consortium name="The Broad Institute Genomics Platform"/>
            <consortium name="The Broad Institute Genome Sequencing Center for Infectious Disease"/>
            <person name="Wu L."/>
            <person name="Ma J."/>
        </authorList>
    </citation>
    <scope>NUCLEOTIDE SEQUENCE [LARGE SCALE GENOMIC DNA]</scope>
    <source>
        <strain evidence="11">JCM 11496</strain>
    </source>
</reference>
<dbReference type="Proteomes" id="UP001597307">
    <property type="component" value="Unassembled WGS sequence"/>
</dbReference>
<comment type="caution">
    <text evidence="10">The sequence shown here is derived from an EMBL/GenBank/DDBJ whole genome shotgun (WGS) entry which is preliminary data.</text>
</comment>
<feature type="transmembrane region" description="Helical" evidence="8">
    <location>
        <begin position="399"/>
        <end position="422"/>
    </location>
</feature>
<dbReference type="InterPro" id="IPR010290">
    <property type="entry name" value="TM_effector"/>
</dbReference>
<evidence type="ECO:0000259" key="9">
    <source>
        <dbReference type="PROSITE" id="PS50850"/>
    </source>
</evidence>
<dbReference type="EMBL" id="JBHUGA010000011">
    <property type="protein sequence ID" value="MFD1846087.1"/>
    <property type="molecule type" value="Genomic_DNA"/>
</dbReference>
<evidence type="ECO:0000256" key="6">
    <source>
        <dbReference type="ARBA" id="ARBA00023136"/>
    </source>
</evidence>
<protein>
    <submittedName>
        <fullName evidence="10">MFS transporter</fullName>
    </submittedName>
</protein>
<evidence type="ECO:0000256" key="1">
    <source>
        <dbReference type="ARBA" id="ARBA00004651"/>
    </source>
</evidence>
<feature type="transmembrane region" description="Helical" evidence="8">
    <location>
        <begin position="105"/>
        <end position="127"/>
    </location>
</feature>
<evidence type="ECO:0000256" key="5">
    <source>
        <dbReference type="ARBA" id="ARBA00022989"/>
    </source>
</evidence>